<keyword evidence="5" id="KW-0472">Membrane</keyword>
<dbReference type="InterPro" id="IPR002577">
    <property type="entry name" value="HTH_HxlR"/>
</dbReference>
<organism evidence="7 8">
    <name type="scientific">Paenibacillus durus ATCC 35681</name>
    <dbReference type="NCBI Taxonomy" id="1333534"/>
    <lineage>
        <taxon>Bacteria</taxon>
        <taxon>Bacillati</taxon>
        <taxon>Bacillota</taxon>
        <taxon>Bacilli</taxon>
        <taxon>Bacillales</taxon>
        <taxon>Paenibacillaceae</taxon>
        <taxon>Paenibacillus</taxon>
    </lineage>
</organism>
<evidence type="ECO:0000256" key="3">
    <source>
        <dbReference type="ARBA" id="ARBA00023163"/>
    </source>
</evidence>
<keyword evidence="3" id="KW-0804">Transcription</keyword>
<keyword evidence="2" id="KW-0238">DNA-binding</keyword>
<dbReference type="OrthoDB" id="9791143at2"/>
<gene>
    <name evidence="7" type="ORF">VK70_18905</name>
</gene>
<dbReference type="EMBL" id="CP011114">
    <property type="protein sequence ID" value="AKG36359.1"/>
    <property type="molecule type" value="Genomic_DNA"/>
</dbReference>
<feature type="region of interest" description="Disordered" evidence="4">
    <location>
        <begin position="106"/>
        <end position="128"/>
    </location>
</feature>
<keyword evidence="5" id="KW-0812">Transmembrane</keyword>
<dbReference type="GO" id="GO:0003677">
    <property type="term" value="F:DNA binding"/>
    <property type="evidence" value="ECO:0007669"/>
    <property type="project" value="UniProtKB-KW"/>
</dbReference>
<keyword evidence="5" id="KW-1133">Transmembrane helix</keyword>
<evidence type="ECO:0000256" key="1">
    <source>
        <dbReference type="ARBA" id="ARBA00023015"/>
    </source>
</evidence>
<dbReference type="Gene3D" id="1.10.10.10">
    <property type="entry name" value="Winged helix-like DNA-binding domain superfamily/Winged helix DNA-binding domain"/>
    <property type="match status" value="1"/>
</dbReference>
<feature type="domain" description="HTH hxlR-type" evidence="6">
    <location>
        <begin position="12"/>
        <end position="111"/>
    </location>
</feature>
<dbReference type="InterPro" id="IPR036390">
    <property type="entry name" value="WH_DNA-bd_sf"/>
</dbReference>
<evidence type="ECO:0000259" key="6">
    <source>
        <dbReference type="PROSITE" id="PS51118"/>
    </source>
</evidence>
<protein>
    <submittedName>
        <fullName evidence="7">Regulatory protein</fullName>
    </submittedName>
</protein>
<dbReference type="InterPro" id="IPR036388">
    <property type="entry name" value="WH-like_DNA-bd_sf"/>
</dbReference>
<evidence type="ECO:0000256" key="4">
    <source>
        <dbReference type="SAM" id="MobiDB-lite"/>
    </source>
</evidence>
<reference evidence="7 8" key="1">
    <citation type="submission" date="2015-03" db="EMBL/GenBank/DDBJ databases">
        <authorList>
            <person name="Abdul Halim M."/>
        </authorList>
    </citation>
    <scope>NUCLEOTIDE SEQUENCE [LARGE SCALE GENOMIC DNA]</scope>
    <source>
        <strain evidence="7 8">ATCC 35681</strain>
    </source>
</reference>
<proteinExistence type="predicted"/>
<name>A0A0F7FD46_PAEDU</name>
<evidence type="ECO:0000256" key="2">
    <source>
        <dbReference type="ARBA" id="ARBA00023125"/>
    </source>
</evidence>
<dbReference type="PATRIC" id="fig|1333534.5.peg.4152"/>
<dbReference type="AlphaFoldDB" id="A0A0F7FD46"/>
<keyword evidence="1" id="KW-0805">Transcription regulation</keyword>
<feature type="transmembrane region" description="Helical" evidence="5">
    <location>
        <begin position="14"/>
        <end position="34"/>
    </location>
</feature>
<dbReference type="HOGENOM" id="CLU_111585_5_2_9"/>
<dbReference type="PROSITE" id="PS51118">
    <property type="entry name" value="HTH_HXLR"/>
    <property type="match status" value="1"/>
</dbReference>
<sequence>MMIKEENTVDVRPFAFAMSLIEGKWNMYILFWLWKREVMRYGELKRELGKITHKMLSTQLKHLENNNLIVRKEYPQVPPKVEYFLSPKGLTLMPVLESLCAWGKEHTTDKQQEETAAPSSQEKGTRFS</sequence>
<dbReference type="Proteomes" id="UP000034189">
    <property type="component" value="Chromosome"/>
</dbReference>
<dbReference type="PANTHER" id="PTHR33204">
    <property type="entry name" value="TRANSCRIPTIONAL REGULATOR, MARR FAMILY"/>
    <property type="match status" value="1"/>
</dbReference>
<accession>A0A0F7FD46</accession>
<dbReference type="PANTHER" id="PTHR33204:SF29">
    <property type="entry name" value="TRANSCRIPTIONAL REGULATOR"/>
    <property type="match status" value="1"/>
</dbReference>
<dbReference type="Pfam" id="PF01638">
    <property type="entry name" value="HxlR"/>
    <property type="match status" value="1"/>
</dbReference>
<evidence type="ECO:0000313" key="7">
    <source>
        <dbReference type="EMBL" id="AKG36359.1"/>
    </source>
</evidence>
<dbReference type="RefSeq" id="WP_046723623.1">
    <property type="nucleotide sequence ID" value="NZ_CP011114.1"/>
</dbReference>
<dbReference type="SUPFAM" id="SSF46785">
    <property type="entry name" value="Winged helix' DNA-binding domain"/>
    <property type="match status" value="1"/>
</dbReference>
<reference evidence="7 8" key="2">
    <citation type="journal article" date="2016" name="Genome Announc.">
        <title>Genome Sequence of a Gram-Positive Diazotroph, Paenibacillus durus Type Strain ATCC 35681.</title>
        <authorList>
            <person name="Halim M.A."/>
            <person name="Rahman A.Y."/>
            <person name="Sim K.S."/>
            <person name="Yam H.C."/>
            <person name="Rahim A.A."/>
            <person name="Ghazali A.H."/>
            <person name="Najimudin N."/>
        </authorList>
    </citation>
    <scope>NUCLEOTIDE SEQUENCE [LARGE SCALE GENOMIC DNA]</scope>
    <source>
        <strain evidence="7 8">ATCC 35681</strain>
    </source>
</reference>
<evidence type="ECO:0000256" key="5">
    <source>
        <dbReference type="SAM" id="Phobius"/>
    </source>
</evidence>
<evidence type="ECO:0000313" key="8">
    <source>
        <dbReference type="Proteomes" id="UP000034189"/>
    </source>
</evidence>